<accession>A0A0V0GSM5</accession>
<protein>
    <submittedName>
        <fullName evidence="1">Putative ovule protein</fullName>
    </submittedName>
</protein>
<proteinExistence type="predicted"/>
<evidence type="ECO:0000313" key="1">
    <source>
        <dbReference type="EMBL" id="JAP10906.1"/>
    </source>
</evidence>
<dbReference type="EMBL" id="GEDG01032261">
    <property type="protein sequence ID" value="JAP10906.1"/>
    <property type="molecule type" value="Transcribed_RNA"/>
</dbReference>
<name>A0A0V0GSM5_SOLCH</name>
<reference evidence="1" key="1">
    <citation type="submission" date="2015-12" db="EMBL/GenBank/DDBJ databases">
        <title>Gene expression during late stages of embryo sac development: a critical building block for successful pollen-pistil interactions.</title>
        <authorList>
            <person name="Liu Y."/>
            <person name="Joly V."/>
            <person name="Sabar M."/>
            <person name="Matton D.P."/>
        </authorList>
    </citation>
    <scope>NUCLEOTIDE SEQUENCE</scope>
</reference>
<organism evidence="1">
    <name type="scientific">Solanum chacoense</name>
    <name type="common">Chaco potato</name>
    <dbReference type="NCBI Taxonomy" id="4108"/>
    <lineage>
        <taxon>Eukaryota</taxon>
        <taxon>Viridiplantae</taxon>
        <taxon>Streptophyta</taxon>
        <taxon>Embryophyta</taxon>
        <taxon>Tracheophyta</taxon>
        <taxon>Spermatophyta</taxon>
        <taxon>Magnoliopsida</taxon>
        <taxon>eudicotyledons</taxon>
        <taxon>Gunneridae</taxon>
        <taxon>Pentapetalae</taxon>
        <taxon>asterids</taxon>
        <taxon>lamiids</taxon>
        <taxon>Solanales</taxon>
        <taxon>Solanaceae</taxon>
        <taxon>Solanoideae</taxon>
        <taxon>Solaneae</taxon>
        <taxon>Solanum</taxon>
    </lineage>
</organism>
<sequence>MSISGNQSKPFLKMEESEHIYFSCVCYLSILISSGEALLKTDLKYFHREYDNTSNLGNKWNLIVRVYVVKNIINTASGGMKLMSSISPMNNVVGTVQCLLMVLTQLNTS</sequence>
<dbReference type="AlphaFoldDB" id="A0A0V0GSM5"/>